<dbReference type="OrthoDB" id="343783at2759"/>
<dbReference type="GO" id="GO:0005828">
    <property type="term" value="C:kinetochore microtubule"/>
    <property type="evidence" value="ECO:0007669"/>
    <property type="project" value="TreeGrafter"/>
</dbReference>
<accession>A0A9W8HPB3</accession>
<dbReference type="Pfam" id="PF24520">
    <property type="entry name" value="ARM_KNTC1_1st"/>
    <property type="match status" value="1"/>
</dbReference>
<gene>
    <name evidence="2" type="ORF">H4R20_007211</name>
</gene>
<comment type="caution">
    <text evidence="2">The sequence shown here is derived from an EMBL/GenBank/DDBJ whole genome shotgun (WGS) entry which is preliminary data.</text>
</comment>
<dbReference type="InterPro" id="IPR052802">
    <property type="entry name" value="KNTC1"/>
</dbReference>
<sequence length="348" mass="37457">AATVVGISKLIADDSDSEQTADDCEGDRDGWHRRLVVVGLPEMAVEYTMATSAWSWLVSDSRAAQGKTDAIMFVEGVVEGSRRRVFLRQLRAAMPLERLAHFLDAGRFSEAQAFAKAHGIPRAEVARRRVEQAVVRTADEALETAEVDEVLGLLDDARDAGFAADSCMRLVAATLADTQRLLAHARTTAGGDALRTAQVADATQRLGTWVELGGRTAFDCHGWATFRSSDLAQQLRALVAQGDIGRMAALWRRHHGDARVHGDIGAALQGLPASVDVGRLAGWLGAEVLPRLGLAQHETVAEWIEQRARALATRLDDVTGARRLLALVTAETPAAPGLLALTPQRLVD</sequence>
<dbReference type="PANTHER" id="PTHR15688:SF1">
    <property type="entry name" value="KINETOCHORE-ASSOCIATED PROTEIN 1"/>
    <property type="match status" value="1"/>
</dbReference>
<evidence type="ECO:0000313" key="2">
    <source>
        <dbReference type="EMBL" id="KAJ2789273.1"/>
    </source>
</evidence>
<dbReference type="AlphaFoldDB" id="A0A9W8HPB3"/>
<protein>
    <recommendedName>
        <fullName evidence="1">KNTC1 first ARM-repeats domain-containing protein</fullName>
    </recommendedName>
</protein>
<evidence type="ECO:0000313" key="3">
    <source>
        <dbReference type="Proteomes" id="UP001140094"/>
    </source>
</evidence>
<dbReference type="GO" id="GO:0005737">
    <property type="term" value="C:cytoplasm"/>
    <property type="evidence" value="ECO:0007669"/>
    <property type="project" value="TreeGrafter"/>
</dbReference>
<dbReference type="Proteomes" id="UP001140094">
    <property type="component" value="Unassembled WGS sequence"/>
</dbReference>
<reference evidence="2" key="1">
    <citation type="submission" date="2022-07" db="EMBL/GenBank/DDBJ databases">
        <title>Phylogenomic reconstructions and comparative analyses of Kickxellomycotina fungi.</title>
        <authorList>
            <person name="Reynolds N.K."/>
            <person name="Stajich J.E."/>
            <person name="Barry K."/>
            <person name="Grigoriev I.V."/>
            <person name="Crous P."/>
            <person name="Smith M.E."/>
        </authorList>
    </citation>
    <scope>NUCLEOTIDE SEQUENCE</scope>
    <source>
        <strain evidence="2">NRRL 1565</strain>
    </source>
</reference>
<dbReference type="InterPro" id="IPR055403">
    <property type="entry name" value="ARM_KNTC1_1st"/>
</dbReference>
<dbReference type="GO" id="GO:1990423">
    <property type="term" value="C:RZZ complex"/>
    <property type="evidence" value="ECO:0007669"/>
    <property type="project" value="TreeGrafter"/>
</dbReference>
<keyword evidence="3" id="KW-1185">Reference proteome</keyword>
<dbReference type="GO" id="GO:0007094">
    <property type="term" value="P:mitotic spindle assembly checkpoint signaling"/>
    <property type="evidence" value="ECO:0007669"/>
    <property type="project" value="TreeGrafter"/>
</dbReference>
<proteinExistence type="predicted"/>
<dbReference type="GO" id="GO:0031267">
    <property type="term" value="F:small GTPase binding"/>
    <property type="evidence" value="ECO:0007669"/>
    <property type="project" value="TreeGrafter"/>
</dbReference>
<dbReference type="PANTHER" id="PTHR15688">
    <property type="entry name" value="KINETOCHORE-ASSOCIATED PROTEIN 1"/>
    <property type="match status" value="1"/>
</dbReference>
<evidence type="ECO:0000259" key="1">
    <source>
        <dbReference type="Pfam" id="PF24520"/>
    </source>
</evidence>
<feature type="domain" description="KNTC1 first ARM-repeats" evidence="1">
    <location>
        <begin position="102"/>
        <end position="313"/>
    </location>
</feature>
<name>A0A9W8HPB3_9FUNG</name>
<dbReference type="GO" id="GO:1903394">
    <property type="term" value="P:protein localization to kinetochore involved in kinetochore assembly"/>
    <property type="evidence" value="ECO:0007669"/>
    <property type="project" value="TreeGrafter"/>
</dbReference>
<organism evidence="2 3">
    <name type="scientific">Coemansia guatemalensis</name>
    <dbReference type="NCBI Taxonomy" id="2761395"/>
    <lineage>
        <taxon>Eukaryota</taxon>
        <taxon>Fungi</taxon>
        <taxon>Fungi incertae sedis</taxon>
        <taxon>Zoopagomycota</taxon>
        <taxon>Kickxellomycotina</taxon>
        <taxon>Kickxellomycetes</taxon>
        <taxon>Kickxellales</taxon>
        <taxon>Kickxellaceae</taxon>
        <taxon>Coemansia</taxon>
    </lineage>
</organism>
<dbReference type="EMBL" id="JANBUO010003850">
    <property type="protein sequence ID" value="KAJ2789273.1"/>
    <property type="molecule type" value="Genomic_DNA"/>
</dbReference>
<feature type="non-terminal residue" evidence="2">
    <location>
        <position position="348"/>
    </location>
</feature>
<feature type="non-terminal residue" evidence="2">
    <location>
        <position position="1"/>
    </location>
</feature>
<dbReference type="GO" id="GO:0000070">
    <property type="term" value="P:mitotic sister chromatid segregation"/>
    <property type="evidence" value="ECO:0007669"/>
    <property type="project" value="TreeGrafter"/>
</dbReference>